<reference evidence="1" key="1">
    <citation type="submission" date="2020-05" db="EMBL/GenBank/DDBJ databases">
        <title>Large-scale comparative analyses of tick genomes elucidate their genetic diversity and vector capacities.</title>
        <authorList>
            <person name="Jia N."/>
            <person name="Wang J."/>
            <person name="Shi W."/>
            <person name="Du L."/>
            <person name="Sun Y."/>
            <person name="Zhan W."/>
            <person name="Jiang J."/>
            <person name="Wang Q."/>
            <person name="Zhang B."/>
            <person name="Ji P."/>
            <person name="Sakyi L.B."/>
            <person name="Cui X."/>
            <person name="Yuan T."/>
            <person name="Jiang B."/>
            <person name="Yang W."/>
            <person name="Lam T.T.-Y."/>
            <person name="Chang Q."/>
            <person name="Ding S."/>
            <person name="Wang X."/>
            <person name="Zhu J."/>
            <person name="Ruan X."/>
            <person name="Zhao L."/>
            <person name="Wei J."/>
            <person name="Que T."/>
            <person name="Du C."/>
            <person name="Cheng J."/>
            <person name="Dai P."/>
            <person name="Han X."/>
            <person name="Huang E."/>
            <person name="Gao Y."/>
            <person name="Liu J."/>
            <person name="Shao H."/>
            <person name="Ye R."/>
            <person name="Li L."/>
            <person name="Wei W."/>
            <person name="Wang X."/>
            <person name="Wang C."/>
            <person name="Yang T."/>
            <person name="Huo Q."/>
            <person name="Li W."/>
            <person name="Guo W."/>
            <person name="Chen H."/>
            <person name="Zhou L."/>
            <person name="Ni X."/>
            <person name="Tian J."/>
            <person name="Zhou Y."/>
            <person name="Sheng Y."/>
            <person name="Liu T."/>
            <person name="Pan Y."/>
            <person name="Xia L."/>
            <person name="Li J."/>
            <person name="Zhao F."/>
            <person name="Cao W."/>
        </authorList>
    </citation>
    <scope>NUCLEOTIDE SEQUENCE</scope>
    <source>
        <strain evidence="1">Hyas-2018</strain>
    </source>
</reference>
<organism evidence="1 2">
    <name type="scientific">Hyalomma asiaticum</name>
    <name type="common">Tick</name>
    <dbReference type="NCBI Taxonomy" id="266040"/>
    <lineage>
        <taxon>Eukaryota</taxon>
        <taxon>Metazoa</taxon>
        <taxon>Ecdysozoa</taxon>
        <taxon>Arthropoda</taxon>
        <taxon>Chelicerata</taxon>
        <taxon>Arachnida</taxon>
        <taxon>Acari</taxon>
        <taxon>Parasitiformes</taxon>
        <taxon>Ixodida</taxon>
        <taxon>Ixodoidea</taxon>
        <taxon>Ixodidae</taxon>
        <taxon>Hyalomminae</taxon>
        <taxon>Hyalomma</taxon>
    </lineage>
</organism>
<gene>
    <name evidence="1" type="ORF">HPB50_007280</name>
</gene>
<proteinExistence type="predicted"/>
<dbReference type="EMBL" id="CM023487">
    <property type="protein sequence ID" value="KAH6925569.1"/>
    <property type="molecule type" value="Genomic_DNA"/>
</dbReference>
<keyword evidence="2" id="KW-1185">Reference proteome</keyword>
<sequence length="176" mass="19014">MKRPTDVDMFMALEMIAATWVATSPAVITNCFTHAGLVTRQASCADPAELEEGFPVGALDDSIVDSAVLPPLTSAWGKLSEMANEIPDGLSVDKFICTDEDVIVHEEMTDAAFISSDCEAGDPGDRRPEQPEKRTTLQDVLNALDTIRSFFSEHDDEPFSVAGALAPRTRGRKRGG</sequence>
<dbReference type="Proteomes" id="UP000821845">
    <property type="component" value="Chromosome 7"/>
</dbReference>
<accession>A0ACB7RYH1</accession>
<comment type="caution">
    <text evidence="1">The sequence shown here is derived from an EMBL/GenBank/DDBJ whole genome shotgun (WGS) entry which is preliminary data.</text>
</comment>
<evidence type="ECO:0000313" key="2">
    <source>
        <dbReference type="Proteomes" id="UP000821845"/>
    </source>
</evidence>
<name>A0ACB7RYH1_HYAAI</name>
<protein>
    <submittedName>
        <fullName evidence="1">Uncharacterized protein</fullName>
    </submittedName>
</protein>
<evidence type="ECO:0000313" key="1">
    <source>
        <dbReference type="EMBL" id="KAH6925569.1"/>
    </source>
</evidence>